<evidence type="ECO:0000313" key="3">
    <source>
        <dbReference type="EMBL" id="TCN84638.1"/>
    </source>
</evidence>
<dbReference type="Gene3D" id="3.40.50.1860">
    <property type="match status" value="2"/>
</dbReference>
<proteinExistence type="inferred from homology"/>
<dbReference type="GO" id="GO:0047661">
    <property type="term" value="F:amino-acid racemase activity"/>
    <property type="evidence" value="ECO:0007669"/>
    <property type="project" value="InterPro"/>
</dbReference>
<dbReference type="OrthoDB" id="9803739at2"/>
<sequence>MNTIGLLGGMSWESTQSYYRLINQGVNARLGGLHSAQLVLYSVDFSPIEQLQHQGDWQATAQILRQAAHSIEQAGAQALLICTNTMHKVADEIAAAINIPLLHIADATGEVLLRQGIKTVGLLGTAFTMEQDFYRERLRQKFGLEVLIPPPQQRQLVHQVIYEELCAGKILSASKAAYLDTIDELATRGAEAVILGCTEIGLLVQQQDTHIKLLDTTTLHAAKAVDFALGTPSPQE</sequence>
<dbReference type="PANTHER" id="PTHR21198">
    <property type="entry name" value="GLUTAMATE RACEMASE"/>
    <property type="match status" value="1"/>
</dbReference>
<organism evidence="3 4">
    <name type="scientific">Shewanella fodinae</name>
    <dbReference type="NCBI Taxonomy" id="552357"/>
    <lineage>
        <taxon>Bacteria</taxon>
        <taxon>Pseudomonadati</taxon>
        <taxon>Pseudomonadota</taxon>
        <taxon>Gammaproteobacteria</taxon>
        <taxon>Alteromonadales</taxon>
        <taxon>Shewanellaceae</taxon>
        <taxon>Shewanella</taxon>
    </lineage>
</organism>
<dbReference type="AlphaFoldDB" id="A0A4R2FL92"/>
<comment type="similarity">
    <text evidence="1">Belongs to the aspartate/glutamate racemases family.</text>
</comment>
<dbReference type="NCBIfam" id="TIGR00035">
    <property type="entry name" value="asp_race"/>
    <property type="match status" value="1"/>
</dbReference>
<dbReference type="InterPro" id="IPR001920">
    <property type="entry name" value="Asp/Glu_race"/>
</dbReference>
<dbReference type="Proteomes" id="UP000294832">
    <property type="component" value="Unassembled WGS sequence"/>
</dbReference>
<protein>
    <submittedName>
        <fullName evidence="3">Aspartate racemase</fullName>
    </submittedName>
</protein>
<reference evidence="3 4" key="1">
    <citation type="submission" date="2019-03" db="EMBL/GenBank/DDBJ databases">
        <title>Freshwater and sediment microbial communities from various areas in North America, analyzing microbe dynamics in response to fracking.</title>
        <authorList>
            <person name="Lamendella R."/>
        </authorList>
    </citation>
    <scope>NUCLEOTIDE SEQUENCE [LARGE SCALE GENOMIC DNA]</scope>
    <source>
        <strain evidence="3 4">74A</strain>
    </source>
</reference>
<evidence type="ECO:0000256" key="2">
    <source>
        <dbReference type="ARBA" id="ARBA00023235"/>
    </source>
</evidence>
<dbReference type="RefSeq" id="WP_133038852.1">
    <property type="nucleotide sequence ID" value="NZ_SLWF01000011.1"/>
</dbReference>
<dbReference type="Pfam" id="PF01177">
    <property type="entry name" value="Asp_Glu_race"/>
    <property type="match status" value="1"/>
</dbReference>
<comment type="caution">
    <text evidence="3">The sequence shown here is derived from an EMBL/GenBank/DDBJ whole genome shotgun (WGS) entry which is preliminary data.</text>
</comment>
<evidence type="ECO:0000313" key="4">
    <source>
        <dbReference type="Proteomes" id="UP000294832"/>
    </source>
</evidence>
<keyword evidence="4" id="KW-1185">Reference proteome</keyword>
<name>A0A4R2FL92_9GAMM</name>
<dbReference type="InterPro" id="IPR015942">
    <property type="entry name" value="Asp/Glu/hydantoin_racemase"/>
</dbReference>
<accession>A0A4R2FL92</accession>
<dbReference type="InterPro" id="IPR004380">
    <property type="entry name" value="Asp_race"/>
</dbReference>
<gene>
    <name evidence="3" type="ORF">EDC91_11152</name>
</gene>
<dbReference type="SUPFAM" id="SSF53681">
    <property type="entry name" value="Aspartate/glutamate racemase"/>
    <property type="match status" value="2"/>
</dbReference>
<keyword evidence="2" id="KW-0413">Isomerase</keyword>
<dbReference type="PANTHER" id="PTHR21198:SF7">
    <property type="entry name" value="ASPARTATE-GLUTAMATE RACEMASE FAMILY"/>
    <property type="match status" value="1"/>
</dbReference>
<evidence type="ECO:0000256" key="1">
    <source>
        <dbReference type="ARBA" id="ARBA00007847"/>
    </source>
</evidence>
<dbReference type="EMBL" id="SLWF01000011">
    <property type="protein sequence ID" value="TCN84638.1"/>
    <property type="molecule type" value="Genomic_DNA"/>
</dbReference>